<gene>
    <name evidence="2" type="ORF">K435DRAFT_792351</name>
</gene>
<sequence length="212" mass="24454">MSMRIYAWQGKKLFDAEFGGGREEGFNGTAKYAHTDEKSRTGKDERENRCAYTRESTIHTHICIRIRENETKKLTRIYAREKVKQERDLFDAEFGGGREKGFNKKVNVLQGGRAGAVKGFNGKVRRVTEGQKRDCFEAEFGRAGGRRVYGKISGFVTSRFRWNVSEGKDRCVDLNDRETGIGVWNYNVGDQRRRNDDATTTQRQRNDNEFQT</sequence>
<reference evidence="2 3" key="1">
    <citation type="journal article" date="2019" name="Nat. Ecol. Evol.">
        <title>Megaphylogeny resolves global patterns of mushroom evolution.</title>
        <authorList>
            <person name="Varga T."/>
            <person name="Krizsan K."/>
            <person name="Foldi C."/>
            <person name="Dima B."/>
            <person name="Sanchez-Garcia M."/>
            <person name="Sanchez-Ramirez S."/>
            <person name="Szollosi G.J."/>
            <person name="Szarkandi J.G."/>
            <person name="Papp V."/>
            <person name="Albert L."/>
            <person name="Andreopoulos W."/>
            <person name="Angelini C."/>
            <person name="Antonin V."/>
            <person name="Barry K.W."/>
            <person name="Bougher N.L."/>
            <person name="Buchanan P."/>
            <person name="Buyck B."/>
            <person name="Bense V."/>
            <person name="Catcheside P."/>
            <person name="Chovatia M."/>
            <person name="Cooper J."/>
            <person name="Damon W."/>
            <person name="Desjardin D."/>
            <person name="Finy P."/>
            <person name="Geml J."/>
            <person name="Haridas S."/>
            <person name="Hughes K."/>
            <person name="Justo A."/>
            <person name="Karasinski D."/>
            <person name="Kautmanova I."/>
            <person name="Kiss B."/>
            <person name="Kocsube S."/>
            <person name="Kotiranta H."/>
            <person name="LaButti K.M."/>
            <person name="Lechner B.E."/>
            <person name="Liimatainen K."/>
            <person name="Lipzen A."/>
            <person name="Lukacs Z."/>
            <person name="Mihaltcheva S."/>
            <person name="Morgado L.N."/>
            <person name="Niskanen T."/>
            <person name="Noordeloos M.E."/>
            <person name="Ohm R.A."/>
            <person name="Ortiz-Santana B."/>
            <person name="Ovrebo C."/>
            <person name="Racz N."/>
            <person name="Riley R."/>
            <person name="Savchenko A."/>
            <person name="Shiryaev A."/>
            <person name="Soop K."/>
            <person name="Spirin V."/>
            <person name="Szebenyi C."/>
            <person name="Tomsovsky M."/>
            <person name="Tulloss R.E."/>
            <person name="Uehling J."/>
            <person name="Grigoriev I.V."/>
            <person name="Vagvolgyi C."/>
            <person name="Papp T."/>
            <person name="Martin F.M."/>
            <person name="Miettinen O."/>
            <person name="Hibbett D.S."/>
            <person name="Nagy L.G."/>
        </authorList>
    </citation>
    <scope>NUCLEOTIDE SEQUENCE [LARGE SCALE GENOMIC DNA]</scope>
    <source>
        <strain evidence="2 3">CBS 962.96</strain>
    </source>
</reference>
<dbReference type="Proteomes" id="UP000297245">
    <property type="component" value="Unassembled WGS sequence"/>
</dbReference>
<proteinExistence type="predicted"/>
<evidence type="ECO:0000313" key="3">
    <source>
        <dbReference type="Proteomes" id="UP000297245"/>
    </source>
</evidence>
<dbReference type="AlphaFoldDB" id="A0A4S8MJW7"/>
<accession>A0A4S8MJW7</accession>
<name>A0A4S8MJW7_DENBC</name>
<feature type="region of interest" description="Disordered" evidence="1">
    <location>
        <begin position="193"/>
        <end position="212"/>
    </location>
</feature>
<dbReference type="EMBL" id="ML179074">
    <property type="protein sequence ID" value="THV02739.1"/>
    <property type="molecule type" value="Genomic_DNA"/>
</dbReference>
<keyword evidence="3" id="KW-1185">Reference proteome</keyword>
<evidence type="ECO:0000256" key="1">
    <source>
        <dbReference type="SAM" id="MobiDB-lite"/>
    </source>
</evidence>
<organism evidence="2 3">
    <name type="scientific">Dendrothele bispora (strain CBS 962.96)</name>
    <dbReference type="NCBI Taxonomy" id="1314807"/>
    <lineage>
        <taxon>Eukaryota</taxon>
        <taxon>Fungi</taxon>
        <taxon>Dikarya</taxon>
        <taxon>Basidiomycota</taxon>
        <taxon>Agaricomycotina</taxon>
        <taxon>Agaricomycetes</taxon>
        <taxon>Agaricomycetidae</taxon>
        <taxon>Agaricales</taxon>
        <taxon>Agaricales incertae sedis</taxon>
        <taxon>Dendrothele</taxon>
    </lineage>
</organism>
<evidence type="ECO:0000313" key="2">
    <source>
        <dbReference type="EMBL" id="THV02739.1"/>
    </source>
</evidence>
<protein>
    <submittedName>
        <fullName evidence="2">Uncharacterized protein</fullName>
    </submittedName>
</protein>